<dbReference type="HAMAP" id="MF_00240">
    <property type="entry name" value="LolA"/>
    <property type="match status" value="1"/>
</dbReference>
<reference evidence="11" key="1">
    <citation type="journal article" date="2021" name="ISME J.">
        <title>Genomic evolution of the class Acidithiobacillia: deep-branching Proteobacteria living in extreme acidic conditions.</title>
        <authorList>
            <person name="Moya-Beltran A."/>
            <person name="Beard S."/>
            <person name="Rojas-Villalobos C."/>
            <person name="Issotta F."/>
            <person name="Gallardo Y."/>
            <person name="Ulloa R."/>
            <person name="Giaveno A."/>
            <person name="Degli Esposti M."/>
            <person name="Johnson D.B."/>
            <person name="Quatrini R."/>
        </authorList>
    </citation>
    <scope>NUCLEOTIDE SEQUENCE</scope>
    <source>
        <strain evidence="11">VAN18-1</strain>
    </source>
</reference>
<dbReference type="GO" id="GO:0042597">
    <property type="term" value="C:periplasmic space"/>
    <property type="evidence" value="ECO:0007669"/>
    <property type="project" value="UniProtKB-SubCell"/>
</dbReference>
<evidence type="ECO:0000313" key="12">
    <source>
        <dbReference type="Proteomes" id="UP001197378"/>
    </source>
</evidence>
<name>A0AAE3CJK8_9PROT</name>
<dbReference type="InterPro" id="IPR018323">
    <property type="entry name" value="OM_lipoprot_carrier_LolA_Pbac"/>
</dbReference>
<sequence length="227" mass="25059">MVVEKCMLLPRRATDLVRLCVSAVFGCLLMVGVSLPLFAAEPGALLEKFFQSSKTVTADFQQEVLNHGGVVEQRASGQLWIARPGRFRWNYAGKNGQMIVSDGQQVWLYEPALQQVTVQPLGKVLGSTPAALIAGRDVLPTDFQISSLPAKNGLQWVLLKPEKGQNQGFTSIQMGFDNAGQLREMLMEDAFQQETVLHFEHVRVNVPISDKIFHFTPPAGVDVLKNP</sequence>
<evidence type="ECO:0000313" key="11">
    <source>
        <dbReference type="EMBL" id="MBU2787490.1"/>
    </source>
</evidence>
<evidence type="ECO:0000256" key="2">
    <source>
        <dbReference type="ARBA" id="ARBA00007615"/>
    </source>
</evidence>
<dbReference type="AlphaFoldDB" id="A0AAE3CJK8"/>
<keyword evidence="12" id="KW-1185">Reference proteome</keyword>
<dbReference type="Gene3D" id="2.50.20.10">
    <property type="entry name" value="Lipoprotein localisation LolA/LolB/LppX"/>
    <property type="match status" value="1"/>
</dbReference>
<keyword evidence="7 10" id="KW-0574">Periplasm</keyword>
<dbReference type="NCBIfam" id="TIGR00547">
    <property type="entry name" value="lolA"/>
    <property type="match status" value="1"/>
</dbReference>
<evidence type="ECO:0000256" key="5">
    <source>
        <dbReference type="ARBA" id="ARBA00022448"/>
    </source>
</evidence>
<dbReference type="CDD" id="cd16325">
    <property type="entry name" value="LolA"/>
    <property type="match status" value="1"/>
</dbReference>
<dbReference type="PANTHER" id="PTHR35869:SF1">
    <property type="entry name" value="OUTER-MEMBRANE LIPOPROTEIN CARRIER PROTEIN"/>
    <property type="match status" value="1"/>
</dbReference>
<keyword evidence="6" id="KW-0732">Signal</keyword>
<proteinExistence type="inferred from homology"/>
<keyword evidence="11" id="KW-0449">Lipoprotein</keyword>
<dbReference type="GO" id="GO:0042953">
    <property type="term" value="P:lipoprotein transport"/>
    <property type="evidence" value="ECO:0007669"/>
    <property type="project" value="InterPro"/>
</dbReference>
<organism evidence="11 12">
    <name type="scientific">Igneacidithiobacillus copahuensis</name>
    <dbReference type="NCBI Taxonomy" id="2724909"/>
    <lineage>
        <taxon>Bacteria</taxon>
        <taxon>Pseudomonadati</taxon>
        <taxon>Pseudomonadota</taxon>
        <taxon>Acidithiobacillia</taxon>
        <taxon>Acidithiobacillales</taxon>
        <taxon>Acidithiobacillaceae</taxon>
        <taxon>Igneacidithiobacillus</taxon>
    </lineage>
</organism>
<dbReference type="InterPro" id="IPR004564">
    <property type="entry name" value="OM_lipoprot_carrier_LolA-like"/>
</dbReference>
<gene>
    <name evidence="10 11" type="primary">lolA</name>
    <name evidence="11" type="ORF">HFQ13_04570</name>
</gene>
<dbReference type="PANTHER" id="PTHR35869">
    <property type="entry name" value="OUTER-MEMBRANE LIPOPROTEIN CARRIER PROTEIN"/>
    <property type="match status" value="1"/>
</dbReference>
<evidence type="ECO:0000256" key="10">
    <source>
        <dbReference type="HAMAP-Rule" id="MF_00240"/>
    </source>
</evidence>
<comment type="subcellular location">
    <subcellularLocation>
        <location evidence="1 10">Periplasm</location>
    </subcellularLocation>
</comment>
<dbReference type="Proteomes" id="UP001197378">
    <property type="component" value="Unassembled WGS sequence"/>
</dbReference>
<keyword evidence="8 10" id="KW-0653">Protein transport</keyword>
<evidence type="ECO:0000256" key="8">
    <source>
        <dbReference type="ARBA" id="ARBA00022927"/>
    </source>
</evidence>
<keyword evidence="9 10" id="KW-0143">Chaperone</keyword>
<dbReference type="InterPro" id="IPR029046">
    <property type="entry name" value="LolA/LolB/LppX"/>
</dbReference>
<comment type="caution">
    <text evidence="11">The sequence shown here is derived from an EMBL/GenBank/DDBJ whole genome shotgun (WGS) entry which is preliminary data.</text>
</comment>
<evidence type="ECO:0000256" key="4">
    <source>
        <dbReference type="ARBA" id="ARBA00014035"/>
    </source>
</evidence>
<protein>
    <recommendedName>
        <fullName evidence="4 10">Outer-membrane lipoprotein carrier protein</fullName>
    </recommendedName>
</protein>
<keyword evidence="5 10" id="KW-0813">Transport</keyword>
<comment type="subunit">
    <text evidence="3 10">Monomer.</text>
</comment>
<dbReference type="GO" id="GO:0044874">
    <property type="term" value="P:lipoprotein localization to outer membrane"/>
    <property type="evidence" value="ECO:0007669"/>
    <property type="project" value="UniProtKB-UniRule"/>
</dbReference>
<evidence type="ECO:0000256" key="7">
    <source>
        <dbReference type="ARBA" id="ARBA00022764"/>
    </source>
</evidence>
<evidence type="ECO:0000256" key="6">
    <source>
        <dbReference type="ARBA" id="ARBA00022729"/>
    </source>
</evidence>
<evidence type="ECO:0000256" key="9">
    <source>
        <dbReference type="ARBA" id="ARBA00023186"/>
    </source>
</evidence>
<comment type="similarity">
    <text evidence="2 10">Belongs to the LolA family.</text>
</comment>
<accession>A0AAE3CJK8</accession>
<evidence type="ECO:0000256" key="3">
    <source>
        <dbReference type="ARBA" id="ARBA00011245"/>
    </source>
</evidence>
<dbReference type="EMBL" id="JAAXYO010000044">
    <property type="protein sequence ID" value="MBU2787490.1"/>
    <property type="molecule type" value="Genomic_DNA"/>
</dbReference>
<dbReference type="Pfam" id="PF03548">
    <property type="entry name" value="LolA"/>
    <property type="match status" value="1"/>
</dbReference>
<evidence type="ECO:0000256" key="1">
    <source>
        <dbReference type="ARBA" id="ARBA00004418"/>
    </source>
</evidence>
<dbReference type="SUPFAM" id="SSF89392">
    <property type="entry name" value="Prokaryotic lipoproteins and lipoprotein localization factors"/>
    <property type="match status" value="1"/>
</dbReference>
<comment type="function">
    <text evidence="10">Participates in the translocation of lipoproteins from the inner membrane to the outer membrane. Only forms a complex with a lipoprotein if the residue after the N-terminal Cys is not an aspartate (The Asp acts as a targeting signal to indicate that the lipoprotein should stay in the inner membrane).</text>
</comment>